<dbReference type="Gene3D" id="3.10.180.10">
    <property type="entry name" value="2,3-Dihydroxybiphenyl 1,2-Dioxygenase, domain 1"/>
    <property type="match status" value="1"/>
</dbReference>
<evidence type="ECO:0000313" key="4">
    <source>
        <dbReference type="EMBL" id="KKT37538.1"/>
    </source>
</evidence>
<feature type="transmembrane region" description="Helical" evidence="2">
    <location>
        <begin position="20"/>
        <end position="41"/>
    </location>
</feature>
<dbReference type="InterPro" id="IPR037523">
    <property type="entry name" value="VOC_core"/>
</dbReference>
<dbReference type="SUPFAM" id="SSF54593">
    <property type="entry name" value="Glyoxalase/Bleomycin resistance protein/Dihydroxybiphenyl dioxygenase"/>
    <property type="match status" value="1"/>
</dbReference>
<reference evidence="4 5" key="1">
    <citation type="journal article" date="2015" name="Nature">
        <title>rRNA introns, odd ribosomes, and small enigmatic genomes across a large radiation of phyla.</title>
        <authorList>
            <person name="Brown C.T."/>
            <person name="Hug L.A."/>
            <person name="Thomas B.C."/>
            <person name="Sharon I."/>
            <person name="Castelle C.J."/>
            <person name="Singh A."/>
            <person name="Wilkins M.J."/>
            <person name="Williams K.H."/>
            <person name="Banfield J.F."/>
        </authorList>
    </citation>
    <scope>NUCLEOTIDE SEQUENCE [LARGE SCALE GENOMIC DNA]</scope>
</reference>
<dbReference type="PROSITE" id="PS51819">
    <property type="entry name" value="VOC"/>
    <property type="match status" value="1"/>
</dbReference>
<name>A0A0G1GTF5_9BACT</name>
<dbReference type="GO" id="GO:0004493">
    <property type="term" value="F:methylmalonyl-CoA epimerase activity"/>
    <property type="evidence" value="ECO:0007669"/>
    <property type="project" value="TreeGrafter"/>
</dbReference>
<dbReference type="PANTHER" id="PTHR43048">
    <property type="entry name" value="METHYLMALONYL-COA EPIMERASE"/>
    <property type="match status" value="1"/>
</dbReference>
<keyword evidence="2" id="KW-0812">Transmembrane</keyword>
<keyword evidence="2" id="KW-0472">Membrane</keyword>
<dbReference type="PANTHER" id="PTHR43048:SF3">
    <property type="entry name" value="METHYLMALONYL-COA EPIMERASE, MITOCHONDRIAL"/>
    <property type="match status" value="1"/>
</dbReference>
<evidence type="ECO:0000256" key="2">
    <source>
        <dbReference type="SAM" id="Phobius"/>
    </source>
</evidence>
<dbReference type="InterPro" id="IPR051785">
    <property type="entry name" value="MMCE/EMCE_epimerase"/>
</dbReference>
<keyword evidence="2" id="KW-1133">Transmembrane helix</keyword>
<dbReference type="InterPro" id="IPR029068">
    <property type="entry name" value="Glyas_Bleomycin-R_OHBP_Dase"/>
</dbReference>
<dbReference type="GO" id="GO:0046872">
    <property type="term" value="F:metal ion binding"/>
    <property type="evidence" value="ECO:0007669"/>
    <property type="project" value="UniProtKB-KW"/>
</dbReference>
<evidence type="ECO:0000256" key="1">
    <source>
        <dbReference type="ARBA" id="ARBA00022723"/>
    </source>
</evidence>
<dbReference type="AlphaFoldDB" id="A0A0G1GTF5"/>
<dbReference type="Proteomes" id="UP000034617">
    <property type="component" value="Unassembled WGS sequence"/>
</dbReference>
<dbReference type="Pfam" id="PF00903">
    <property type="entry name" value="Glyoxalase"/>
    <property type="match status" value="1"/>
</dbReference>
<organism evidence="4 5">
    <name type="scientific">Candidatus Gottesmanbacteria bacterium GW2011_GWB1_44_11c</name>
    <dbReference type="NCBI Taxonomy" id="1618447"/>
    <lineage>
        <taxon>Bacteria</taxon>
        <taxon>Candidatus Gottesmaniibacteriota</taxon>
    </lineage>
</organism>
<sequence>MWRVITFFLKTNIYFILDKHFLIVYFLVSMFTKFIAIGLFVRDFQSAFTYYKTILKLKVKTKNSKNEFAEFEVGNTTIGLVTEKTASSMFNSHYFSKKAINEQSFTITVQVESVKKSYDELKSSGATIISPPKVMPWGWTVMCIKDIEGYIWEICELPK</sequence>
<dbReference type="EMBL" id="LCHM01000024">
    <property type="protein sequence ID" value="KKT37538.1"/>
    <property type="molecule type" value="Genomic_DNA"/>
</dbReference>
<proteinExistence type="predicted"/>
<feature type="domain" description="VOC" evidence="3">
    <location>
        <begin position="33"/>
        <end position="157"/>
    </location>
</feature>
<accession>A0A0G1GTF5</accession>
<dbReference type="InterPro" id="IPR004360">
    <property type="entry name" value="Glyas_Fos-R_dOase_dom"/>
</dbReference>
<dbReference type="GO" id="GO:0046491">
    <property type="term" value="P:L-methylmalonyl-CoA metabolic process"/>
    <property type="evidence" value="ECO:0007669"/>
    <property type="project" value="TreeGrafter"/>
</dbReference>
<evidence type="ECO:0000313" key="5">
    <source>
        <dbReference type="Proteomes" id="UP000034617"/>
    </source>
</evidence>
<gene>
    <name evidence="4" type="ORF">UW22_C0024G0005</name>
</gene>
<protein>
    <submittedName>
        <fullName evidence="4">Glyoxalase family protein</fullName>
    </submittedName>
</protein>
<comment type="caution">
    <text evidence="4">The sequence shown here is derived from an EMBL/GenBank/DDBJ whole genome shotgun (WGS) entry which is preliminary data.</text>
</comment>
<keyword evidence="1" id="KW-0479">Metal-binding</keyword>
<evidence type="ECO:0000259" key="3">
    <source>
        <dbReference type="PROSITE" id="PS51819"/>
    </source>
</evidence>